<feature type="region of interest" description="Disordered" evidence="5">
    <location>
        <begin position="595"/>
        <end position="621"/>
    </location>
</feature>
<keyword evidence="8" id="KW-1185">Reference proteome</keyword>
<dbReference type="AlphaFoldDB" id="A0A6J0JK39"/>
<dbReference type="InterPro" id="IPR013881">
    <property type="entry name" value="Pre-mRNA_splic_Prp3_dom"/>
</dbReference>
<dbReference type="KEGG" id="rsz:108808330"/>
<keyword evidence="3" id="KW-0508">mRNA splicing</keyword>
<evidence type="ECO:0000256" key="2">
    <source>
        <dbReference type="ARBA" id="ARBA00022664"/>
    </source>
</evidence>
<dbReference type="RefSeq" id="XP_018435998.2">
    <property type="nucleotide sequence ID" value="XM_018580496.2"/>
</dbReference>
<dbReference type="Pfam" id="PF08572">
    <property type="entry name" value="PRP3"/>
    <property type="match status" value="1"/>
</dbReference>
<feature type="domain" description="Small nuclear ribonucleoprotein Prp3 C-terminal" evidence="6">
    <location>
        <begin position="634"/>
        <end position="764"/>
    </location>
</feature>
<proteinExistence type="predicted"/>
<evidence type="ECO:0000313" key="8">
    <source>
        <dbReference type="Proteomes" id="UP000504610"/>
    </source>
</evidence>
<dbReference type="CDD" id="cd24162">
    <property type="entry name" value="Prp3_C"/>
    <property type="match status" value="1"/>
</dbReference>
<dbReference type="GeneID" id="108808330"/>
<feature type="compositionally biased region" description="Polar residues" evidence="5">
    <location>
        <begin position="138"/>
        <end position="171"/>
    </location>
</feature>
<dbReference type="OrthoDB" id="10264544at2759"/>
<dbReference type="PANTHER" id="PTHR14212">
    <property type="entry name" value="U4/U6-ASSOCIATED RNA SPLICING FACTOR-RELATED"/>
    <property type="match status" value="1"/>
</dbReference>
<feature type="compositionally biased region" description="Basic and acidic residues" evidence="5">
    <location>
        <begin position="119"/>
        <end position="129"/>
    </location>
</feature>
<feature type="domain" description="Pre-mRNA-splicing factor 3" evidence="7">
    <location>
        <begin position="383"/>
        <end position="610"/>
    </location>
</feature>
<dbReference type="PANTHER" id="PTHR14212:SF0">
    <property type="entry name" value="U4_U6 SMALL NUCLEAR RIBONUCLEOPROTEIN PRP3"/>
    <property type="match status" value="1"/>
</dbReference>
<evidence type="ECO:0000259" key="7">
    <source>
        <dbReference type="Pfam" id="PF08572"/>
    </source>
</evidence>
<evidence type="ECO:0000256" key="5">
    <source>
        <dbReference type="SAM" id="MobiDB-lite"/>
    </source>
</evidence>
<feature type="compositionally biased region" description="Basic residues" evidence="5">
    <location>
        <begin position="533"/>
        <end position="542"/>
    </location>
</feature>
<evidence type="ECO:0000256" key="1">
    <source>
        <dbReference type="ARBA" id="ARBA00004123"/>
    </source>
</evidence>
<feature type="compositionally biased region" description="Low complexity" evidence="5">
    <location>
        <begin position="190"/>
        <end position="200"/>
    </location>
</feature>
<feature type="region of interest" description="Disordered" evidence="5">
    <location>
        <begin position="235"/>
        <end position="256"/>
    </location>
</feature>
<feature type="region of interest" description="Disordered" evidence="5">
    <location>
        <begin position="1"/>
        <end position="200"/>
    </location>
</feature>
<evidence type="ECO:0000313" key="9">
    <source>
        <dbReference type="RefSeq" id="XP_018435998.2"/>
    </source>
</evidence>
<feature type="compositionally biased region" description="Pro residues" evidence="5">
    <location>
        <begin position="513"/>
        <end position="526"/>
    </location>
</feature>
<evidence type="ECO:0000256" key="3">
    <source>
        <dbReference type="ARBA" id="ARBA00023187"/>
    </source>
</evidence>
<keyword evidence="4" id="KW-0539">Nucleus</keyword>
<dbReference type="GO" id="GO:0000398">
    <property type="term" value="P:mRNA splicing, via spliceosome"/>
    <property type="evidence" value="ECO:0007669"/>
    <property type="project" value="InterPro"/>
</dbReference>
<feature type="region of interest" description="Disordered" evidence="5">
    <location>
        <begin position="511"/>
        <end position="552"/>
    </location>
</feature>
<evidence type="ECO:0000256" key="4">
    <source>
        <dbReference type="ARBA" id="ARBA00023242"/>
    </source>
</evidence>
<comment type="subcellular location">
    <subcellularLocation>
        <location evidence="1">Nucleus</location>
    </subcellularLocation>
</comment>
<sequence>MDKEKRHSRSSNRDDRDRDRDRDSSADRSPERDGGRRHRDGDSKRRDSDHHRSSRRDDREDERERARERRRSVERGEREGSRDRHEGSKDKETRSKRKEREEENGSKEGKKRSRFSDGGGERRNDKVSEGSRAMNAPSDVSTGVTSQSSIASGTSLAPSQTLLTKVTISPTDENKGVSIVGSHEVHGKSSTDGTTSGQTSSNLSLDALAKAKKAIQLGKGLADRLKKLSSVNQGAKLTSEGSPHAKVPSLTATTPAVSAGTSSASALPHAVLPGLENEANIEAVKRAQDIAARMGYRQDPEFPTIINYLLGQTPADTMAVQQKPAKPPVLRVDALGREIDEHGNVISVTKPSNLSTLKVNINKQKKDAFQILKPQLEVNPEENPHFDPRMGIDKNKILRPKRMSFQFVEEGKWTRDAESLKLKSQFGEAKARELRVKQAHLAKARDDINPNLIEVSERAPRKEKPKELIPDVEWWDAAVLTNGVYGDIADGTITDGDLKTEKLTHYIEHPRPIEPPAEAAPPPPQPLKLTKREQKKLRTQRRLAKEKEKQEMIRQGLLEPPKPKVKMSNLMKVLGSEATQDPTKLEKEIRTAAAEREQAHTDRNAARKLTPAEKREKKERKLFDDPTTIETIVSVYKINKLSHPKTRFKVEMNARENRLTGCSVMTDEMSVVVVEGKSKAIKRYGKLMLRRINWQEAVKKDEKEGEEEDDDEEENGGNNKCWLVWQGSVAKPSFYKFLVQECLTESAAKKVFADAGVGHYWDLAVNYTDD</sequence>
<organism evidence="8 9">
    <name type="scientific">Raphanus sativus</name>
    <name type="common">Radish</name>
    <name type="synonym">Raphanus raphanistrum var. sativus</name>
    <dbReference type="NCBI Taxonomy" id="3726"/>
    <lineage>
        <taxon>Eukaryota</taxon>
        <taxon>Viridiplantae</taxon>
        <taxon>Streptophyta</taxon>
        <taxon>Embryophyta</taxon>
        <taxon>Tracheophyta</taxon>
        <taxon>Spermatophyta</taxon>
        <taxon>Magnoliopsida</taxon>
        <taxon>eudicotyledons</taxon>
        <taxon>Gunneridae</taxon>
        <taxon>Pentapetalae</taxon>
        <taxon>rosids</taxon>
        <taxon>malvids</taxon>
        <taxon>Brassicales</taxon>
        <taxon>Brassicaceae</taxon>
        <taxon>Brassiceae</taxon>
        <taxon>Raphanus</taxon>
    </lineage>
</organism>
<protein>
    <submittedName>
        <fullName evidence="9">Protein RDM16</fullName>
    </submittedName>
</protein>
<dbReference type="InterPro" id="IPR027104">
    <property type="entry name" value="Prp3"/>
</dbReference>
<reference evidence="9" key="2">
    <citation type="submission" date="2025-08" db="UniProtKB">
        <authorList>
            <consortium name="RefSeq"/>
        </authorList>
    </citation>
    <scope>IDENTIFICATION</scope>
    <source>
        <tissue evidence="9">Leaf</tissue>
    </source>
</reference>
<feature type="compositionally biased region" description="Basic and acidic residues" evidence="5">
    <location>
        <begin position="543"/>
        <end position="552"/>
    </location>
</feature>
<dbReference type="GO" id="GO:0046540">
    <property type="term" value="C:U4/U6 x U5 tri-snRNP complex"/>
    <property type="evidence" value="ECO:0007669"/>
    <property type="project" value="InterPro"/>
</dbReference>
<dbReference type="Proteomes" id="UP000504610">
    <property type="component" value="Chromosome 1"/>
</dbReference>
<evidence type="ECO:0000259" key="6">
    <source>
        <dbReference type="Pfam" id="PF06544"/>
    </source>
</evidence>
<keyword evidence="2" id="KW-0507">mRNA processing</keyword>
<dbReference type="InterPro" id="IPR010541">
    <property type="entry name" value="Prp3_C"/>
</dbReference>
<name>A0A6J0JK39_RAPSA</name>
<dbReference type="Pfam" id="PF06544">
    <property type="entry name" value="Prp3_C"/>
    <property type="match status" value="1"/>
</dbReference>
<gene>
    <name evidence="9" type="primary">LOC108808330</name>
</gene>
<reference evidence="8" key="1">
    <citation type="journal article" date="2019" name="Database">
        <title>The radish genome database (RadishGD): an integrated information resource for radish genomics.</title>
        <authorList>
            <person name="Yu H.J."/>
            <person name="Baek S."/>
            <person name="Lee Y.J."/>
            <person name="Cho A."/>
            <person name="Mun J.H."/>
        </authorList>
    </citation>
    <scope>NUCLEOTIDE SEQUENCE [LARGE SCALE GENOMIC DNA]</scope>
    <source>
        <strain evidence="8">cv. WK10039</strain>
    </source>
</reference>
<feature type="compositionally biased region" description="Basic and acidic residues" evidence="5">
    <location>
        <begin position="1"/>
        <end position="108"/>
    </location>
</feature>
<accession>A0A6J0JK39</accession>